<dbReference type="EMBL" id="CAMXCT010000730">
    <property type="protein sequence ID" value="CAI3982606.1"/>
    <property type="molecule type" value="Genomic_DNA"/>
</dbReference>
<keyword evidence="2" id="KW-1133">Transmembrane helix</keyword>
<evidence type="ECO:0000313" key="4">
    <source>
        <dbReference type="EMBL" id="CAI3982606.1"/>
    </source>
</evidence>
<dbReference type="InterPro" id="IPR018247">
    <property type="entry name" value="EF_Hand_1_Ca_BS"/>
</dbReference>
<dbReference type="OrthoDB" id="415824at2759"/>
<accession>A0A9P1C037</accession>
<evidence type="ECO:0000256" key="1">
    <source>
        <dbReference type="ARBA" id="ARBA00022837"/>
    </source>
</evidence>
<keyword evidence="2" id="KW-0812">Transmembrane</keyword>
<sequence>MPGRASHYLCISCLAALAQLKRQLPKILLEVGGTEKQKRSTSRPVVGRMDFGDAWGHQQGSGWTAQGHRCDQAGLARAKGQGRQIGERSERVQDYWHFLRNYQEVPLKDFDQQTAPQVLRVSKLDDETFQQLVRDGVPFVVDDCTEGFRDGAISDFECKDFADRWPSGNMRAEYTPGQYHIYLKDGGRTLGAVACGSRLPANRGHDANVIAVFLALNAGCQAFRTEDSQQRLRNASGEVPKMVLDHEHPWRNHEDSMHAQSSGQRASHQRIELFQDEKENPSAKEILLAVGGGTGAGTGGSIEMDREIIRRMRYQDKLVLALMVAVYFVAIIFTASLAYRAACNNSSVKFYADPRVEPLMIDSDDMDDFLVTFMQPPKNIQLSVQGLMPIPVCGPAGMIDDDRWNALLANLVEGAIEWQGGYYRHIFSFSLDLSHFLVPSGLPEDGSDTAMAGLADQDLEELRRFLAENTNDLATVSMMKEVSWDDWEELATNIKQKIRQGGFEGLIHVSWKNSEMLTVYKNRTWANFLHMSVTRVLLGLSILGYLWYLPYMWLRQRGPQLQPRFKVNVGIAEYWNLISDKISERGFDPDWYTKVHPQRKNAEHMAGSRKIAGPYIWHVKDEEPLKTKRSVQKHWRTPYFLEKSLANRMEANESFEFWFSLAGGGTFSHADSYCETTISMQFKGKKRWRIQAFPEIRHHFNATAFGDEQIYGGRQHVPWTPETEFTVGPGQCFVFPTGYLHETFVDPDSNDQQCYTASTYQFNHPRQVNLYRAFMSRFSMSHYGLGEPCLEKVESYATLLQETRRFLVAPDKEKMKAEAARVMKFIDSDGDGHFTNEELYNAFAKKNAKTRKEILGRGDFRYNWIKLLSPEQKDALTEEAMGVWVEDALQYHDVDRDKKVSLEELAYNFLHWNVIQSRSERLRSIRTRDANGWVQEALKIEKEYLERFFCENPQACPELEELERYGQHLSSSKKASKAAYRKIQSMMSGEEGDEVLTMVDRSSGNQEARRVSELRSEL</sequence>
<dbReference type="GO" id="GO:0005509">
    <property type="term" value="F:calcium ion binding"/>
    <property type="evidence" value="ECO:0007669"/>
    <property type="project" value="InterPro"/>
</dbReference>
<dbReference type="SUPFAM" id="SSF47473">
    <property type="entry name" value="EF-hand"/>
    <property type="match status" value="1"/>
</dbReference>
<keyword evidence="7" id="KW-1185">Reference proteome</keyword>
<proteinExistence type="predicted"/>
<dbReference type="Gene3D" id="2.60.120.650">
    <property type="entry name" value="Cupin"/>
    <property type="match status" value="1"/>
</dbReference>
<evidence type="ECO:0000313" key="7">
    <source>
        <dbReference type="Proteomes" id="UP001152797"/>
    </source>
</evidence>
<evidence type="ECO:0000256" key="2">
    <source>
        <dbReference type="SAM" id="Phobius"/>
    </source>
</evidence>
<dbReference type="AlphaFoldDB" id="A0A9P1C037"/>
<gene>
    <name evidence="4" type="ORF">C1SCF055_LOCUS10284</name>
</gene>
<name>A0A9P1C037_9DINO</name>
<keyword evidence="1" id="KW-0106">Calcium</keyword>
<feature type="domain" description="EF-hand" evidence="3">
    <location>
        <begin position="814"/>
        <end position="849"/>
    </location>
</feature>
<feature type="transmembrane region" description="Helical" evidence="2">
    <location>
        <begin position="318"/>
        <end position="339"/>
    </location>
</feature>
<dbReference type="InterPro" id="IPR002048">
    <property type="entry name" value="EF_hand_dom"/>
</dbReference>
<dbReference type="EMBL" id="CAMXCT020000730">
    <property type="protein sequence ID" value="CAL1135981.1"/>
    <property type="molecule type" value="Genomic_DNA"/>
</dbReference>
<feature type="transmembrane region" description="Helical" evidence="2">
    <location>
        <begin position="536"/>
        <end position="554"/>
    </location>
</feature>
<keyword evidence="2" id="KW-0472">Membrane</keyword>
<organism evidence="4">
    <name type="scientific">Cladocopium goreaui</name>
    <dbReference type="NCBI Taxonomy" id="2562237"/>
    <lineage>
        <taxon>Eukaryota</taxon>
        <taxon>Sar</taxon>
        <taxon>Alveolata</taxon>
        <taxon>Dinophyceae</taxon>
        <taxon>Suessiales</taxon>
        <taxon>Symbiodiniaceae</taxon>
        <taxon>Cladocopium</taxon>
    </lineage>
</organism>
<reference evidence="5" key="2">
    <citation type="submission" date="2024-04" db="EMBL/GenBank/DDBJ databases">
        <authorList>
            <person name="Chen Y."/>
            <person name="Shah S."/>
            <person name="Dougan E. K."/>
            <person name="Thang M."/>
            <person name="Chan C."/>
        </authorList>
    </citation>
    <scope>NUCLEOTIDE SEQUENCE [LARGE SCALE GENOMIC DNA]</scope>
</reference>
<dbReference type="PROSITE" id="PS00018">
    <property type="entry name" value="EF_HAND_1"/>
    <property type="match status" value="1"/>
</dbReference>
<dbReference type="Gene3D" id="1.10.238.10">
    <property type="entry name" value="EF-hand"/>
    <property type="match status" value="1"/>
</dbReference>
<protein>
    <submittedName>
        <fullName evidence="6">Ankyrin-3</fullName>
    </submittedName>
</protein>
<evidence type="ECO:0000313" key="5">
    <source>
        <dbReference type="EMBL" id="CAL1135981.1"/>
    </source>
</evidence>
<reference evidence="4" key="1">
    <citation type="submission" date="2022-10" db="EMBL/GenBank/DDBJ databases">
        <authorList>
            <person name="Chen Y."/>
            <person name="Dougan E. K."/>
            <person name="Chan C."/>
            <person name="Rhodes N."/>
            <person name="Thang M."/>
        </authorList>
    </citation>
    <scope>NUCLEOTIDE SEQUENCE</scope>
</reference>
<comment type="caution">
    <text evidence="4">The sequence shown here is derived from an EMBL/GenBank/DDBJ whole genome shotgun (WGS) entry which is preliminary data.</text>
</comment>
<dbReference type="Proteomes" id="UP001152797">
    <property type="component" value="Unassembled WGS sequence"/>
</dbReference>
<dbReference type="InterPro" id="IPR011992">
    <property type="entry name" value="EF-hand-dom_pair"/>
</dbReference>
<evidence type="ECO:0000313" key="6">
    <source>
        <dbReference type="EMBL" id="CAL4769918.1"/>
    </source>
</evidence>
<evidence type="ECO:0000259" key="3">
    <source>
        <dbReference type="PROSITE" id="PS50222"/>
    </source>
</evidence>
<dbReference type="PROSITE" id="PS50222">
    <property type="entry name" value="EF_HAND_2"/>
    <property type="match status" value="1"/>
</dbReference>
<dbReference type="EMBL" id="CAMXCT030000730">
    <property type="protein sequence ID" value="CAL4769918.1"/>
    <property type="molecule type" value="Genomic_DNA"/>
</dbReference>
<dbReference type="SUPFAM" id="SSF51197">
    <property type="entry name" value="Clavaminate synthase-like"/>
    <property type="match status" value="1"/>
</dbReference>